<keyword evidence="1" id="KW-0472">Membrane</keyword>
<dbReference type="EMBL" id="CP059567">
    <property type="protein sequence ID" value="QMT40958.1"/>
    <property type="molecule type" value="Genomic_DNA"/>
</dbReference>
<feature type="transmembrane region" description="Helical" evidence="1">
    <location>
        <begin position="258"/>
        <end position="279"/>
    </location>
</feature>
<reference evidence="2 3" key="1">
    <citation type="submission" date="2020-07" db="EMBL/GenBank/DDBJ databases">
        <title>Genomic diversity of species in the Neisseriaceae family.</title>
        <authorList>
            <person name="Vincent A.T."/>
            <person name="Bernet E."/>
            <person name="Veyrier F.J."/>
        </authorList>
    </citation>
    <scope>NUCLEOTIDE SEQUENCE [LARGE SCALE GENOMIC DNA]</scope>
    <source>
        <strain evidence="2 3">DSM 22244</strain>
    </source>
</reference>
<keyword evidence="1" id="KW-0812">Transmembrane</keyword>
<protein>
    <submittedName>
        <fullName evidence="2">Dialkylresorcinol condensing enzyme</fullName>
    </submittedName>
</protein>
<dbReference type="RefSeq" id="WP_182122542.1">
    <property type="nucleotide sequence ID" value="NZ_CP059567.1"/>
</dbReference>
<organism evidence="2 3">
    <name type="scientific">Neisseria shayeganii</name>
    <dbReference type="NCBI Taxonomy" id="607712"/>
    <lineage>
        <taxon>Bacteria</taxon>
        <taxon>Pseudomonadati</taxon>
        <taxon>Pseudomonadota</taxon>
        <taxon>Betaproteobacteria</taxon>
        <taxon>Neisseriales</taxon>
        <taxon>Neisseriaceae</taxon>
        <taxon>Neisseria</taxon>
    </lineage>
</organism>
<dbReference type="KEGG" id="nsg:H3L94_02575"/>
<proteinExistence type="predicted"/>
<dbReference type="Proteomes" id="UP000514752">
    <property type="component" value="Chromosome"/>
</dbReference>
<gene>
    <name evidence="2" type="ORF">H3L94_02575</name>
</gene>
<dbReference type="InterPro" id="IPR029039">
    <property type="entry name" value="Flavoprotein-like_sf"/>
</dbReference>
<dbReference type="Gene3D" id="3.40.50.360">
    <property type="match status" value="1"/>
</dbReference>
<keyword evidence="1" id="KW-1133">Transmembrane helix</keyword>
<accession>A0A7D7NCN9</accession>
<sequence length="304" mass="34533">MSKHVLLVSYSQTGQLSRLCDSFVRDLAAADDIHVERLVLQPERPFAFPWRFMDFFNTFPETVHLRPAPNRPFSLARERYDLVIIAYTVWFLSPAQPITAFLQSAQAAKVLRHTPVVTLIGCRNMWLMAQEKTKKLLDKTEARLVGNVVKIDQCSSAASFITTPLWMLTGRKKAVSWLPEAGISEAEIEDAARFGRRIAEQLRSGGPLDETLLQGMGAVKVNEKLILSERFAHRSFYLWGKLIMAAGRRSPLLRRAMVAFYVVFLIAIILTVVPVSALLKRLLAPLMRDKIRREKAYYSWPSGE</sequence>
<dbReference type="AlphaFoldDB" id="A0A7D7NCN9"/>
<evidence type="ECO:0000313" key="3">
    <source>
        <dbReference type="Proteomes" id="UP000514752"/>
    </source>
</evidence>
<name>A0A7D7NCN9_9NEIS</name>
<evidence type="ECO:0000256" key="1">
    <source>
        <dbReference type="SAM" id="Phobius"/>
    </source>
</evidence>
<dbReference type="SUPFAM" id="SSF52218">
    <property type="entry name" value="Flavoproteins"/>
    <property type="match status" value="1"/>
</dbReference>
<evidence type="ECO:0000313" key="2">
    <source>
        <dbReference type="EMBL" id="QMT40958.1"/>
    </source>
</evidence>